<dbReference type="PROSITE" id="PS51375">
    <property type="entry name" value="PPR"/>
    <property type="match status" value="1"/>
</dbReference>
<proteinExistence type="predicted"/>
<dbReference type="AlphaFoldDB" id="A0A7S3XY85"/>
<keyword evidence="1" id="KW-0677">Repeat</keyword>
<evidence type="ECO:0000256" key="2">
    <source>
        <dbReference type="PROSITE-ProRule" id="PRU00708"/>
    </source>
</evidence>
<accession>A0A7S3XY85</accession>
<evidence type="ECO:0000259" key="3">
    <source>
        <dbReference type="Pfam" id="PF17177"/>
    </source>
</evidence>
<name>A0A7S3XY85_HETAK</name>
<protein>
    <recommendedName>
        <fullName evidence="3">PROP1-like PPR domain-containing protein</fullName>
    </recommendedName>
</protein>
<dbReference type="InterPro" id="IPR002885">
    <property type="entry name" value="PPR_rpt"/>
</dbReference>
<dbReference type="Gene3D" id="1.25.40.10">
    <property type="entry name" value="Tetratricopeptide repeat domain"/>
    <property type="match status" value="2"/>
</dbReference>
<gene>
    <name evidence="4" type="ORF">HAKA00212_LOCUS14407</name>
</gene>
<feature type="domain" description="PROP1-like PPR" evidence="3">
    <location>
        <begin position="9"/>
        <end position="150"/>
    </location>
</feature>
<dbReference type="PANTHER" id="PTHR47447">
    <property type="entry name" value="OS03G0856100 PROTEIN"/>
    <property type="match status" value="1"/>
</dbReference>
<sequence length="364" mass="38790">MESKDVTPDQVTFNLLIQATSQKRGDSDAQMPLILYRRMKKTLVSPNLFVFNSLISASSKTGSLALAELFLGELRAAGLRPDLFTYASLIAAATNAPGGGEPQAALRFYEDMETEGVEADEITLFQMVRALALGGDAARARAFLAKLETHPRAGPQSVATGHRYLAVGMALDGASTEEALEVWAGAADRGAEAESEDYAFALRAAAEHGLYELASELLSELRNDGLESGPSYYEMVARACARGGGAELALAWLEEMGDEGFYVTTALVDEVAAGCREAGDWESAAALLDLVETLRDDGLIREEHAGAPAAWLADALVTCADARVYAPGMEIVQHVESNGVALTTQGYNAILRLLLLPGQQQQQS</sequence>
<dbReference type="Pfam" id="PF17177">
    <property type="entry name" value="PPR_long"/>
    <property type="match status" value="1"/>
</dbReference>
<dbReference type="InterPro" id="IPR011990">
    <property type="entry name" value="TPR-like_helical_dom_sf"/>
</dbReference>
<organism evidence="4">
    <name type="scientific">Heterosigma akashiwo</name>
    <name type="common">Chromophytic alga</name>
    <name type="synonym">Heterosigma carterae</name>
    <dbReference type="NCBI Taxonomy" id="2829"/>
    <lineage>
        <taxon>Eukaryota</taxon>
        <taxon>Sar</taxon>
        <taxon>Stramenopiles</taxon>
        <taxon>Ochrophyta</taxon>
        <taxon>Raphidophyceae</taxon>
        <taxon>Chattonellales</taxon>
        <taxon>Chattonellaceae</taxon>
        <taxon>Heterosigma</taxon>
    </lineage>
</organism>
<evidence type="ECO:0000256" key="1">
    <source>
        <dbReference type="ARBA" id="ARBA00022737"/>
    </source>
</evidence>
<reference evidence="4" key="1">
    <citation type="submission" date="2021-01" db="EMBL/GenBank/DDBJ databases">
        <authorList>
            <person name="Corre E."/>
            <person name="Pelletier E."/>
            <person name="Niang G."/>
            <person name="Scheremetjew M."/>
            <person name="Finn R."/>
            <person name="Kale V."/>
            <person name="Holt S."/>
            <person name="Cochrane G."/>
            <person name="Meng A."/>
            <person name="Brown T."/>
            <person name="Cohen L."/>
        </authorList>
    </citation>
    <scope>NUCLEOTIDE SEQUENCE</scope>
    <source>
        <strain evidence="4">CCMP3107</strain>
    </source>
</reference>
<feature type="repeat" description="PPR" evidence="2">
    <location>
        <begin position="47"/>
        <end position="81"/>
    </location>
</feature>
<dbReference type="PANTHER" id="PTHR47447:SF17">
    <property type="entry name" value="OS12G0638900 PROTEIN"/>
    <property type="match status" value="1"/>
</dbReference>
<dbReference type="EMBL" id="HBIU01031179">
    <property type="protein sequence ID" value="CAE0635663.1"/>
    <property type="molecule type" value="Transcribed_RNA"/>
</dbReference>
<dbReference type="InterPro" id="IPR033443">
    <property type="entry name" value="PROP1-like_PPR_dom"/>
</dbReference>
<evidence type="ECO:0000313" key="4">
    <source>
        <dbReference type="EMBL" id="CAE0635663.1"/>
    </source>
</evidence>